<sequence length="57" mass="6877">MCCSLFLFYIRNFLIQFSFFVPKFVERRATNTLSLEFLVSLCTRSARKFEKTVYHNL</sequence>
<accession>A0A420J117</accession>
<keyword evidence="2" id="KW-1185">Reference proteome</keyword>
<organism evidence="1 2">
    <name type="scientific">Golovinomyces cichoracearum</name>
    <dbReference type="NCBI Taxonomy" id="62708"/>
    <lineage>
        <taxon>Eukaryota</taxon>
        <taxon>Fungi</taxon>
        <taxon>Dikarya</taxon>
        <taxon>Ascomycota</taxon>
        <taxon>Pezizomycotina</taxon>
        <taxon>Leotiomycetes</taxon>
        <taxon>Erysiphales</taxon>
        <taxon>Erysiphaceae</taxon>
        <taxon>Golovinomyces</taxon>
    </lineage>
</organism>
<dbReference type="Proteomes" id="UP000283383">
    <property type="component" value="Unassembled WGS sequence"/>
</dbReference>
<gene>
    <name evidence="1" type="ORF">GcM3_c15683o13</name>
</gene>
<evidence type="ECO:0000313" key="1">
    <source>
        <dbReference type="EMBL" id="RKF80481.1"/>
    </source>
</evidence>
<dbReference type="AlphaFoldDB" id="A0A420J117"/>
<dbReference type="EMBL" id="MCBQ01004531">
    <property type="protein sequence ID" value="RKF80481.1"/>
    <property type="molecule type" value="Genomic_DNA"/>
</dbReference>
<comment type="caution">
    <text evidence="1">The sequence shown here is derived from an EMBL/GenBank/DDBJ whole genome shotgun (WGS) entry which is preliminary data.</text>
</comment>
<proteinExistence type="predicted"/>
<protein>
    <submittedName>
        <fullName evidence="1">Uncharacterized protein</fullName>
    </submittedName>
</protein>
<name>A0A420J117_9PEZI</name>
<reference evidence="1 2" key="1">
    <citation type="journal article" date="2018" name="BMC Genomics">
        <title>Comparative genome analyses reveal sequence features reflecting distinct modes of host-adaptation between dicot and monocot powdery mildew.</title>
        <authorList>
            <person name="Wu Y."/>
            <person name="Ma X."/>
            <person name="Pan Z."/>
            <person name="Kale S.D."/>
            <person name="Song Y."/>
            <person name="King H."/>
            <person name="Zhang Q."/>
            <person name="Presley C."/>
            <person name="Deng X."/>
            <person name="Wei C.I."/>
            <person name="Xiao S."/>
        </authorList>
    </citation>
    <scope>NUCLEOTIDE SEQUENCE [LARGE SCALE GENOMIC DNA]</scope>
    <source>
        <strain evidence="1">UMSG3</strain>
    </source>
</reference>
<evidence type="ECO:0000313" key="2">
    <source>
        <dbReference type="Proteomes" id="UP000283383"/>
    </source>
</evidence>